<keyword evidence="1" id="KW-1133">Transmembrane helix</keyword>
<gene>
    <name evidence="3" type="ORF">Q9295_14410</name>
</gene>
<keyword evidence="1" id="KW-0472">Membrane</keyword>
<organism evidence="3 4">
    <name type="scientific">Pseudogemmobacter lacusdianii</name>
    <dbReference type="NCBI Taxonomy" id="3069608"/>
    <lineage>
        <taxon>Bacteria</taxon>
        <taxon>Pseudomonadati</taxon>
        <taxon>Pseudomonadota</taxon>
        <taxon>Alphaproteobacteria</taxon>
        <taxon>Rhodobacterales</taxon>
        <taxon>Paracoccaceae</taxon>
        <taxon>Pseudogemmobacter</taxon>
    </lineage>
</organism>
<sequence length="238" mass="26306">MQGQRLIGLDLIRSAALLSMVAYHFTYDLDLFGLIPRYTSVTGFFWWHARLTAGSFIFLAGLSLWLAHGAAIRWPAFWKRFAKIAAGAAAVSLATYIAMPQLTVFYGILHSIAVSSLIGLAALRLPALLTALLAIMVFALPYVVQSPLFDHWLIWTGLGSYKPATADFLPLFPWLAPLLAGVAAGKAISHFGLWPWFKAPSTPLTRALAWPGRHTLAIYLLHQPLLIGAFNLYFWALR</sequence>
<keyword evidence="1" id="KW-0812">Transmembrane</keyword>
<feature type="transmembrane region" description="Helical" evidence="1">
    <location>
        <begin position="174"/>
        <end position="196"/>
    </location>
</feature>
<protein>
    <submittedName>
        <fullName evidence="3">Heparan-alpha-glucosaminide N-acetyltransferase</fullName>
        <ecNumber evidence="3">2.3.1.78</ecNumber>
    </submittedName>
</protein>
<feature type="domain" description="Heparan-alpha-glucosaminide N-acetyltransferase catalytic" evidence="2">
    <location>
        <begin position="5"/>
        <end position="224"/>
    </location>
</feature>
<keyword evidence="3" id="KW-0808">Transferase</keyword>
<comment type="caution">
    <text evidence="3">The sequence shown here is derived from an EMBL/GenBank/DDBJ whole genome shotgun (WGS) entry which is preliminary data.</text>
</comment>
<proteinExistence type="predicted"/>
<feature type="transmembrane region" description="Helical" evidence="1">
    <location>
        <begin position="80"/>
        <end position="98"/>
    </location>
</feature>
<dbReference type="EMBL" id="JAVDBT010000014">
    <property type="protein sequence ID" value="MDQ2067568.1"/>
    <property type="molecule type" value="Genomic_DNA"/>
</dbReference>
<keyword evidence="3" id="KW-0012">Acyltransferase</keyword>
<feature type="transmembrane region" description="Helical" evidence="1">
    <location>
        <begin position="104"/>
        <end position="123"/>
    </location>
</feature>
<evidence type="ECO:0000313" key="3">
    <source>
        <dbReference type="EMBL" id="MDQ2067568.1"/>
    </source>
</evidence>
<feature type="transmembrane region" description="Helical" evidence="1">
    <location>
        <begin position="216"/>
        <end position="236"/>
    </location>
</feature>
<feature type="transmembrane region" description="Helical" evidence="1">
    <location>
        <begin position="45"/>
        <end position="68"/>
    </location>
</feature>
<name>A0ABU0W0Z3_9RHOB</name>
<dbReference type="RefSeq" id="WP_306681271.1">
    <property type="nucleotide sequence ID" value="NZ_JAVDBT010000014.1"/>
</dbReference>
<evidence type="ECO:0000256" key="1">
    <source>
        <dbReference type="SAM" id="Phobius"/>
    </source>
</evidence>
<reference evidence="3 4" key="1">
    <citation type="submission" date="2023-08" db="EMBL/GenBank/DDBJ databases">
        <title>Characterization of two Paracoccaceae strains isolated from Phycosphere and proposal of Xinfangfangia lacusdiani sp. nov.</title>
        <authorList>
            <person name="Deng Y."/>
            <person name="Zhang Y.Q."/>
        </authorList>
    </citation>
    <scope>NUCLEOTIDE SEQUENCE [LARGE SCALE GENOMIC DNA]</scope>
    <source>
        <strain evidence="3 4">CPCC 101601</strain>
    </source>
</reference>
<feature type="transmembrane region" description="Helical" evidence="1">
    <location>
        <begin position="130"/>
        <end position="154"/>
    </location>
</feature>
<dbReference type="EC" id="2.3.1.78" evidence="3"/>
<feature type="transmembrane region" description="Helical" evidence="1">
    <location>
        <begin position="7"/>
        <end position="25"/>
    </location>
</feature>
<accession>A0ABU0W0Z3</accession>
<dbReference type="Proteomes" id="UP001239680">
    <property type="component" value="Unassembled WGS sequence"/>
</dbReference>
<dbReference type="InterPro" id="IPR012429">
    <property type="entry name" value="HGSNAT_cat"/>
</dbReference>
<evidence type="ECO:0000313" key="4">
    <source>
        <dbReference type="Proteomes" id="UP001239680"/>
    </source>
</evidence>
<evidence type="ECO:0000259" key="2">
    <source>
        <dbReference type="Pfam" id="PF07786"/>
    </source>
</evidence>
<dbReference type="Pfam" id="PF07786">
    <property type="entry name" value="HGSNAT_cat"/>
    <property type="match status" value="1"/>
</dbReference>
<dbReference type="GO" id="GO:0015019">
    <property type="term" value="F:heparan-alpha-glucosaminide N-acetyltransferase activity"/>
    <property type="evidence" value="ECO:0007669"/>
    <property type="project" value="UniProtKB-EC"/>
</dbReference>
<keyword evidence="4" id="KW-1185">Reference proteome</keyword>